<dbReference type="KEGG" id="dpd:Deipe_1628"/>
<name>K9ZZW2_DEIPD</name>
<gene>
    <name evidence="1" type="ordered locus">Deipe_1628</name>
</gene>
<dbReference type="OrthoDB" id="212459at2"/>
<protein>
    <submittedName>
        <fullName evidence="1">Uncharacterized protein</fullName>
    </submittedName>
</protein>
<reference evidence="2" key="1">
    <citation type="submission" date="2012-03" db="EMBL/GenBank/DDBJ databases">
        <title>Complete sequence of chromosome of Deinococcus peraridilitoris DSM 19664.</title>
        <authorList>
            <person name="Lucas S."/>
            <person name="Copeland A."/>
            <person name="Lapidus A."/>
            <person name="Glavina del Rio T."/>
            <person name="Dalin E."/>
            <person name="Tice H."/>
            <person name="Bruce D."/>
            <person name="Goodwin L."/>
            <person name="Pitluck S."/>
            <person name="Peters L."/>
            <person name="Mikhailova N."/>
            <person name="Lu M."/>
            <person name="Kyrpides N."/>
            <person name="Mavromatis K."/>
            <person name="Ivanova N."/>
            <person name="Brettin T."/>
            <person name="Detter J.C."/>
            <person name="Han C."/>
            <person name="Larimer F."/>
            <person name="Land M."/>
            <person name="Hauser L."/>
            <person name="Markowitz V."/>
            <person name="Cheng J.-F."/>
            <person name="Hugenholtz P."/>
            <person name="Woyke T."/>
            <person name="Wu D."/>
            <person name="Pukall R."/>
            <person name="Steenblock K."/>
            <person name="Brambilla E."/>
            <person name="Klenk H.-P."/>
            <person name="Eisen J.A."/>
        </authorList>
    </citation>
    <scope>NUCLEOTIDE SEQUENCE [LARGE SCALE GENOMIC DNA]</scope>
    <source>
        <strain evidence="2">DSM 19664 / LMG 22246 / CIP 109416 / KR-200</strain>
    </source>
</reference>
<dbReference type="EMBL" id="CP003382">
    <property type="protein sequence ID" value="AFZ67163.1"/>
    <property type="molecule type" value="Genomic_DNA"/>
</dbReference>
<dbReference type="PATRIC" id="fig|937777.3.peg.1628"/>
<evidence type="ECO:0000313" key="2">
    <source>
        <dbReference type="Proteomes" id="UP000010467"/>
    </source>
</evidence>
<accession>K9ZZW2</accession>
<keyword evidence="2" id="KW-1185">Reference proteome</keyword>
<evidence type="ECO:0000313" key="1">
    <source>
        <dbReference type="EMBL" id="AFZ67163.1"/>
    </source>
</evidence>
<proteinExistence type="predicted"/>
<organism evidence="1 2">
    <name type="scientific">Deinococcus peraridilitoris (strain DSM 19664 / LMG 22246 / CIP 109416 / KR-200)</name>
    <dbReference type="NCBI Taxonomy" id="937777"/>
    <lineage>
        <taxon>Bacteria</taxon>
        <taxon>Thermotogati</taxon>
        <taxon>Deinococcota</taxon>
        <taxon>Deinococci</taxon>
        <taxon>Deinococcales</taxon>
        <taxon>Deinococcaceae</taxon>
        <taxon>Deinococcus</taxon>
    </lineage>
</organism>
<dbReference type="Proteomes" id="UP000010467">
    <property type="component" value="Chromosome"/>
</dbReference>
<dbReference type="RefSeq" id="WP_015235471.1">
    <property type="nucleotide sequence ID" value="NC_019793.1"/>
</dbReference>
<dbReference type="AlphaFoldDB" id="K9ZZW2"/>
<sequence>MGVDIYFSDHFKVDPDALETYGALNISLINDLPMFVDPFLLFESDQPELNDLHSEVIKYVVFLRDLVNRVQSLPTPVIERLFYFPEVKQNWLGFSKTGNGGSGLGKTFARAMIHSMRGPLKNFGEEGISDSPHVEKFALIKDGVGRDLISDFTVNLVKKYLLEYTQAFALKHVKVSLRRTFTIDKVEFDYDRRAWKRGRYTLPVYKGDYVLLTPKAILTRDDTWINRTDMMDRFLDIAVAIPNSQLRHALGELLIEALRARRAIGKSEMNDVAATLLEKYPQILDEYIKFKELEGEGAVAQSAERVRGVEDQFILSIQEIVAKLVETGFYAIPSLPNKIGANSYEEAMQRVAYLKSVIEDKDGYRIFFKDGQRNVKEDDIQVMFRLTWLGSPFDVNREVNNGRGPADFVVSRGAADKTIVEFKLGSSSSFKKNLKHQTDVYERAGDAQKSIKVVLCLDASEIRKVQEVLRDLRREDDPSVVIIDATPGKPSGSKADGIS</sequence>
<dbReference type="HOGENOM" id="CLU_043660_0_0_0"/>
<dbReference type="eggNOG" id="ENOG502ZABR">
    <property type="taxonomic scope" value="Bacteria"/>
</dbReference>